<keyword evidence="6" id="KW-1185">Reference proteome</keyword>
<evidence type="ECO:0000313" key="6">
    <source>
        <dbReference type="Proteomes" id="UP000186657"/>
    </source>
</evidence>
<feature type="repeat" description="WD" evidence="3">
    <location>
        <begin position="882"/>
        <end position="923"/>
    </location>
</feature>
<feature type="repeat" description="WD" evidence="3">
    <location>
        <begin position="1228"/>
        <end position="1260"/>
    </location>
</feature>
<dbReference type="EMBL" id="MKZS01000001">
    <property type="protein sequence ID" value="OLT62048.1"/>
    <property type="molecule type" value="Genomic_DNA"/>
</dbReference>
<dbReference type="GO" id="GO:0007165">
    <property type="term" value="P:signal transduction"/>
    <property type="evidence" value="ECO:0007669"/>
    <property type="project" value="InterPro"/>
</dbReference>
<feature type="repeat" description="WD" evidence="3">
    <location>
        <begin position="759"/>
        <end position="793"/>
    </location>
</feature>
<feature type="repeat" description="WD" evidence="3">
    <location>
        <begin position="841"/>
        <end position="875"/>
    </location>
</feature>
<dbReference type="SMART" id="SM00320">
    <property type="entry name" value="WD40"/>
    <property type="match status" value="14"/>
</dbReference>
<keyword evidence="1 3" id="KW-0853">WD repeat</keyword>
<dbReference type="PROSITE" id="PS50082">
    <property type="entry name" value="WD_REPEATS_2"/>
    <property type="match status" value="14"/>
</dbReference>
<feature type="domain" description="TIR" evidence="4">
    <location>
        <begin position="408"/>
        <end position="533"/>
    </location>
</feature>
<feature type="repeat" description="WD" evidence="3">
    <location>
        <begin position="964"/>
        <end position="997"/>
    </location>
</feature>
<dbReference type="Gene3D" id="3.40.50.10140">
    <property type="entry name" value="Toll/interleukin-1 receptor homology (TIR) domain"/>
    <property type="match status" value="3"/>
</dbReference>
<feature type="repeat" description="WD" evidence="3">
    <location>
        <begin position="1310"/>
        <end position="1344"/>
    </location>
</feature>
<comment type="caution">
    <text evidence="5">The sequence shown here is derived from an EMBL/GenBank/DDBJ whole genome shotgun (WGS) entry which is preliminary data.</text>
</comment>
<accession>A0A1U7N7X4</accession>
<evidence type="ECO:0000256" key="3">
    <source>
        <dbReference type="PROSITE-ProRule" id="PRU00221"/>
    </source>
</evidence>
<feature type="repeat" description="WD" evidence="3">
    <location>
        <begin position="1150"/>
        <end position="1182"/>
    </location>
</feature>
<dbReference type="PANTHER" id="PTHR19846">
    <property type="entry name" value="WD40 REPEAT PROTEIN"/>
    <property type="match status" value="1"/>
</dbReference>
<dbReference type="InterPro" id="IPR020472">
    <property type="entry name" value="WD40_PAC1"/>
</dbReference>
<dbReference type="InterPro" id="IPR001680">
    <property type="entry name" value="WD40_rpt"/>
</dbReference>
<dbReference type="Pfam" id="PF13676">
    <property type="entry name" value="TIR_2"/>
    <property type="match status" value="3"/>
</dbReference>
<dbReference type="Proteomes" id="UP000186657">
    <property type="component" value="Unassembled WGS sequence"/>
</dbReference>
<feature type="repeat" description="WD" evidence="3">
    <location>
        <begin position="718"/>
        <end position="750"/>
    </location>
</feature>
<feature type="repeat" description="WD" evidence="3">
    <location>
        <begin position="1109"/>
        <end position="1150"/>
    </location>
</feature>
<dbReference type="InterPro" id="IPR036322">
    <property type="entry name" value="WD40_repeat_dom_sf"/>
</dbReference>
<feature type="repeat" description="WD" evidence="3">
    <location>
        <begin position="1005"/>
        <end position="1039"/>
    </location>
</feature>
<dbReference type="GO" id="GO:0030621">
    <property type="term" value="F:U4 snRNA binding"/>
    <property type="evidence" value="ECO:0007669"/>
    <property type="project" value="TreeGrafter"/>
</dbReference>
<protein>
    <submittedName>
        <fullName evidence="5">Type IV secretion protein Rhs</fullName>
    </submittedName>
</protein>
<feature type="domain" description="TIR" evidence="4">
    <location>
        <begin position="3"/>
        <end position="129"/>
    </location>
</feature>
<feature type="repeat" description="WD" evidence="3">
    <location>
        <begin position="800"/>
        <end position="841"/>
    </location>
</feature>
<dbReference type="GO" id="GO:0000398">
    <property type="term" value="P:mRNA splicing, via spliceosome"/>
    <property type="evidence" value="ECO:0007669"/>
    <property type="project" value="TreeGrafter"/>
</dbReference>
<dbReference type="InterPro" id="IPR015943">
    <property type="entry name" value="WD40/YVTN_repeat-like_dom_sf"/>
</dbReference>
<dbReference type="SUPFAM" id="SSF52200">
    <property type="entry name" value="Toll/Interleukin receptor TIR domain"/>
    <property type="match status" value="3"/>
</dbReference>
<organism evidence="5 6">
    <name type="scientific">Moorena bouillonii PNG</name>
    <dbReference type="NCBI Taxonomy" id="568701"/>
    <lineage>
        <taxon>Bacteria</taxon>
        <taxon>Bacillati</taxon>
        <taxon>Cyanobacteriota</taxon>
        <taxon>Cyanophyceae</taxon>
        <taxon>Coleofasciculales</taxon>
        <taxon>Coleofasciculaceae</taxon>
        <taxon>Moorena</taxon>
    </lineage>
</organism>
<feature type="repeat" description="WD" evidence="3">
    <location>
        <begin position="1269"/>
        <end position="1310"/>
    </location>
</feature>
<dbReference type="Gene3D" id="2.130.10.10">
    <property type="entry name" value="YVTN repeat-like/Quinoprotein amine dehydrogenase"/>
    <property type="match status" value="6"/>
</dbReference>
<evidence type="ECO:0000313" key="5">
    <source>
        <dbReference type="EMBL" id="OLT62048.1"/>
    </source>
</evidence>
<dbReference type="GO" id="GO:0017070">
    <property type="term" value="F:U6 snRNA binding"/>
    <property type="evidence" value="ECO:0007669"/>
    <property type="project" value="TreeGrafter"/>
</dbReference>
<feature type="repeat" description="WD" evidence="3">
    <location>
        <begin position="930"/>
        <end position="964"/>
    </location>
</feature>
<dbReference type="PROSITE" id="PS00678">
    <property type="entry name" value="WD_REPEATS_1"/>
    <property type="match status" value="1"/>
</dbReference>
<dbReference type="InterPro" id="IPR000157">
    <property type="entry name" value="TIR_dom"/>
</dbReference>
<dbReference type="InterPro" id="IPR046851">
    <property type="entry name" value="NBCH_WD40"/>
</dbReference>
<name>A0A1U7N7X4_9CYAN</name>
<dbReference type="InterPro" id="IPR035897">
    <property type="entry name" value="Toll_tir_struct_dom_sf"/>
</dbReference>
<dbReference type="PROSITE" id="PS50294">
    <property type="entry name" value="WD_REPEATS_REGION"/>
    <property type="match status" value="14"/>
</dbReference>
<dbReference type="Pfam" id="PF20426">
    <property type="entry name" value="NBCH_WD40"/>
    <property type="match status" value="1"/>
</dbReference>
<dbReference type="RefSeq" id="WP_075903699.1">
    <property type="nucleotide sequence ID" value="NZ_MKZS01000001.1"/>
</dbReference>
<sequence>MTIFFDAFISYGRADSKAFATKLEARLTQLGLTVWFDQKDIPPAVDWQHQIDNGIERTHNFIFIISPHSVNSKYCLKEIELAIKYNKRIIPLVHVKYPRDKIPTIIRKLNWIYFQDKINDFEASFKQLMNSIRKHADYVEQHTRFLVKALEWDRNQQQTNHLLIQSERIQAESWLKVRFKKEQAPCVPTDLHCEFICESTKNANNLMTQVFISYSDKDQDIKDKLSKTLMREGITIWKPETDIKTGIDFQAAINQGIEEADNLIYLISPNSSQSKYCQQELEHAFAHNKRIISLLIEDTDIDQIPPKISSLQFLDFTKSNHEGNYRLMAAQLLKELNQDALYYEEHKLLLVKAIKWLSQNRNSSILLRGHNLNYYENWLKVNRQRLEHPPLGLHEEFLAASRNQQHESYLDVFISYSRTDSDLARKLNEALQLQGKTTWFDQESIPPGSDFQEEIYRGIEHSDNFLFIISPASVNSRYCAGEVDYAQTLNKRFVTVLSSQVPAKMLHPGLASIQWIDFNRHGGDFYPNFSELVRTLDTDREHVRSHTKWLQRAREWEQSNQDTDLLLRGSEFSIAQQWLLDAETNDKQPTATPLHKDYIAKSRDAISILRKREKRRLVILRLSLTLMSAAFAAAVGFGLVAFMQWKRPETVREGHINALSRYSLALRESNQEFDALIEAIRAARQLQKQIRSVKPETEGLVRTALHGAMSWVREYNRLVGHNSWVTSVSFSPDGNLIASASKDHTVKLWSRKGKALKTLKGHNGTVWNVSFSPDGKTIATASQDKTVKLWSLDGKNLQTFKGHQRGVRSVSFSPDGRMLATASNDNTVKLWSLNGNQLQTFEGIAAGYRSISFSPDGKILASAGSNNTIKLWQLDGTSIATFKGHKAEVYSVSFSPQGKMIASASRDKTIKLWSLDGRELKTFPKKFAGVRSVRFSPDGKTLASASRDKTVKLWSLDGSELQTFRGHQAGAYDLSFSPDGKTLASASEDKTIKLWRLYAKTPRTFKGHRSNVWSVSFSPDGKTLASASEDKTAKLWHLDYTCGKEGLGEIRSSKTINVLDFCLTPKVLDSHRDAVFSVSFSPDGKTIATGSRDSKVRLWSKDGKKIQTLQGHQAGVFSVSFSPDSQTIVSGSWDKAVKLWTFKGRERQRFKKLRAAVRSVNFSPDGMMIAAGSDDNTIKLWSRGNLCNGELKSANLKSVNLKAANLKPAVGSDHNTNFLPFCLTPTILKGHDDVIWSVSFSPDSQMLVSGSEDETVKLWSRDGKEIRTLKGHKGKVFSVSFSPDGKMIASASGDKTVKLWNLKGQELETLIGHNDGVFSLSFSPDGKILASSDSSGNVIMWDMDLSLDFNDLLGRACDWVGDYLKHNSAIDESDRTLCDGIKPKSK</sequence>
<evidence type="ECO:0000256" key="2">
    <source>
        <dbReference type="ARBA" id="ARBA00022737"/>
    </source>
</evidence>
<dbReference type="PROSITE" id="PS50104">
    <property type="entry name" value="TIR"/>
    <property type="match status" value="3"/>
</dbReference>
<proteinExistence type="predicted"/>
<dbReference type="InterPro" id="IPR019775">
    <property type="entry name" value="WD40_repeat_CS"/>
</dbReference>
<dbReference type="PANTHER" id="PTHR19846:SF0">
    <property type="entry name" value="PRE-MRNA PROCESSING FACTOR 4"/>
    <property type="match status" value="1"/>
</dbReference>
<keyword evidence="2" id="KW-0677">Repeat</keyword>
<evidence type="ECO:0000259" key="4">
    <source>
        <dbReference type="PROSITE" id="PS50104"/>
    </source>
</evidence>
<dbReference type="SMART" id="SM00255">
    <property type="entry name" value="TIR"/>
    <property type="match status" value="3"/>
</dbReference>
<dbReference type="Pfam" id="PF00400">
    <property type="entry name" value="WD40"/>
    <property type="match status" value="9"/>
</dbReference>
<dbReference type="CDD" id="cd00200">
    <property type="entry name" value="WD40"/>
    <property type="match status" value="3"/>
</dbReference>
<dbReference type="PRINTS" id="PR00320">
    <property type="entry name" value="GPROTEINBRPT"/>
</dbReference>
<dbReference type="SUPFAM" id="SSF50978">
    <property type="entry name" value="WD40 repeat-like"/>
    <property type="match status" value="2"/>
</dbReference>
<feature type="domain" description="TIR" evidence="4">
    <location>
        <begin position="206"/>
        <end position="336"/>
    </location>
</feature>
<gene>
    <name evidence="5" type="ORF">BJP37_26485</name>
</gene>
<feature type="repeat" description="WD" evidence="3">
    <location>
        <begin position="1068"/>
        <end position="1100"/>
    </location>
</feature>
<reference evidence="5 6" key="1">
    <citation type="submission" date="2016-10" db="EMBL/GenBank/DDBJ databases">
        <title>Comparative genomics uncovers the prolific and rare metabolic potential of the cyanobacterial genus Moorea.</title>
        <authorList>
            <person name="Leao T."/>
            <person name="Castelao G."/>
            <person name="Korobeynikov A."/>
            <person name="Monroe E.A."/>
            <person name="Podell S."/>
            <person name="Glukhov E."/>
            <person name="Allen E."/>
            <person name="Gerwick W.H."/>
            <person name="Gerwick L."/>
        </authorList>
    </citation>
    <scope>NUCLEOTIDE SEQUENCE [LARGE SCALE GENOMIC DNA]</scope>
    <source>
        <strain evidence="5 6">PNG5-198</strain>
    </source>
</reference>
<evidence type="ECO:0000256" key="1">
    <source>
        <dbReference type="ARBA" id="ARBA00022574"/>
    </source>
</evidence>